<organism evidence="3 4">
    <name type="scientific">Streptomyces zagrosensis</name>
    <dbReference type="NCBI Taxonomy" id="1042984"/>
    <lineage>
        <taxon>Bacteria</taxon>
        <taxon>Bacillati</taxon>
        <taxon>Actinomycetota</taxon>
        <taxon>Actinomycetes</taxon>
        <taxon>Kitasatosporales</taxon>
        <taxon>Streptomycetaceae</taxon>
        <taxon>Streptomyces</taxon>
    </lineage>
</organism>
<feature type="transmembrane region" description="Helical" evidence="2">
    <location>
        <begin position="185"/>
        <end position="209"/>
    </location>
</feature>
<protein>
    <submittedName>
        <fullName evidence="3">ABC-2 type transport system permease protein</fullName>
    </submittedName>
</protein>
<accession>A0A7W9UYE1</accession>
<feature type="transmembrane region" description="Helical" evidence="2">
    <location>
        <begin position="156"/>
        <end position="179"/>
    </location>
</feature>
<keyword evidence="2" id="KW-0472">Membrane</keyword>
<feature type="transmembrane region" description="Helical" evidence="2">
    <location>
        <begin position="509"/>
        <end position="538"/>
    </location>
</feature>
<dbReference type="RefSeq" id="WP_246494373.1">
    <property type="nucleotide sequence ID" value="NZ_JACHJL010000003.1"/>
</dbReference>
<feature type="transmembrane region" description="Helical" evidence="2">
    <location>
        <begin position="53"/>
        <end position="72"/>
    </location>
</feature>
<feature type="transmembrane region" description="Helical" evidence="2">
    <location>
        <begin position="544"/>
        <end position="564"/>
    </location>
</feature>
<evidence type="ECO:0000256" key="2">
    <source>
        <dbReference type="SAM" id="Phobius"/>
    </source>
</evidence>
<feature type="transmembrane region" description="Helical" evidence="2">
    <location>
        <begin position="437"/>
        <end position="458"/>
    </location>
</feature>
<feature type="transmembrane region" description="Helical" evidence="2">
    <location>
        <begin position="464"/>
        <end position="488"/>
    </location>
</feature>
<feature type="transmembrane region" description="Helical" evidence="2">
    <location>
        <begin position="286"/>
        <end position="308"/>
    </location>
</feature>
<evidence type="ECO:0000313" key="3">
    <source>
        <dbReference type="EMBL" id="MBB5934709.1"/>
    </source>
</evidence>
<keyword evidence="2" id="KW-1133">Transmembrane helix</keyword>
<sequence length="585" mass="59474">MSPQQNPSGTAAHSDPPAVPNPAPSPAGVTAAGIAAAGVTAASAPPVVSSPPAPPSTGALTAVFVTLKLSLLRNGLRQSSGRRFAYISSIVLVGLFAVLQLLGLVALRGHEHAAALVVMLAGVVALGWAVMPLFFPGGDETLDATRLVMLPLRPGALVVALLVSSLVGIGPLFTLTLAVGSVIAIAHGAAATAVAVLAVLLTMLVCVALARAVATANIRLLTSRKGRDLALLSGLFIAIGAQAVNLGTQKLSGAGGLSSLEPVADVLRWVPPCAAVDAVWSASDGAYGIAAAQLALTAALLAGLMWSWQRGLTTLMTSPDSSTLQVVEERTGRPGTPGLVRLLPAGRTGTVMLRTLRYAWRDPKTKAGWATSLGIGLLLPVVTVAQGNGSVYAACWAAGLLGLQMYNQFGQDTSAFWMVAQTIDTPRAAYLELRGRALALALVALPYVTVVVLGSAALMDDWAAFPGTLGLSLALLGALLATGAVASARYPYSIPQDSGYKNVVPGQTGLATLSVIGGMLVGALLCAPLLALTMWLHLAGHHGLLWLILPAGAAYSLALAQAGLRLAAPYTASHLPEILTAVSKG</sequence>
<gene>
    <name evidence="3" type="ORF">FHS42_001756</name>
</gene>
<dbReference type="AlphaFoldDB" id="A0A7W9UYE1"/>
<reference evidence="3 4" key="1">
    <citation type="submission" date="2020-08" db="EMBL/GenBank/DDBJ databases">
        <title>Genomic Encyclopedia of Type Strains, Phase III (KMG-III): the genomes of soil and plant-associated and newly described type strains.</title>
        <authorList>
            <person name="Whitman W."/>
        </authorList>
    </citation>
    <scope>NUCLEOTIDE SEQUENCE [LARGE SCALE GENOMIC DNA]</scope>
    <source>
        <strain evidence="3 4">CECT 8305</strain>
    </source>
</reference>
<feature type="transmembrane region" description="Helical" evidence="2">
    <location>
        <begin position="84"/>
        <end position="107"/>
    </location>
</feature>
<feature type="transmembrane region" description="Helical" evidence="2">
    <location>
        <begin position="113"/>
        <end position="135"/>
    </location>
</feature>
<evidence type="ECO:0000313" key="4">
    <source>
        <dbReference type="Proteomes" id="UP000588098"/>
    </source>
</evidence>
<feature type="compositionally biased region" description="Polar residues" evidence="1">
    <location>
        <begin position="1"/>
        <end position="11"/>
    </location>
</feature>
<keyword evidence="2" id="KW-0812">Transmembrane</keyword>
<evidence type="ECO:0000256" key="1">
    <source>
        <dbReference type="SAM" id="MobiDB-lite"/>
    </source>
</evidence>
<dbReference type="Proteomes" id="UP000588098">
    <property type="component" value="Unassembled WGS sequence"/>
</dbReference>
<keyword evidence="4" id="KW-1185">Reference proteome</keyword>
<dbReference type="EMBL" id="JACHJL010000003">
    <property type="protein sequence ID" value="MBB5934709.1"/>
    <property type="molecule type" value="Genomic_DNA"/>
</dbReference>
<proteinExistence type="predicted"/>
<feature type="region of interest" description="Disordered" evidence="1">
    <location>
        <begin position="1"/>
        <end position="28"/>
    </location>
</feature>
<feature type="transmembrane region" description="Helical" evidence="2">
    <location>
        <begin position="229"/>
        <end position="248"/>
    </location>
</feature>
<comment type="caution">
    <text evidence="3">The sequence shown here is derived from an EMBL/GenBank/DDBJ whole genome shotgun (WGS) entry which is preliminary data.</text>
</comment>
<name>A0A7W9UYE1_9ACTN</name>